<feature type="compositionally biased region" description="Polar residues" evidence="1">
    <location>
        <begin position="385"/>
        <end position="399"/>
    </location>
</feature>
<dbReference type="Gene3D" id="2.160.20.10">
    <property type="entry name" value="Single-stranded right-handed beta-helix, Pectin lyase-like"/>
    <property type="match status" value="1"/>
</dbReference>
<reference evidence="3" key="1">
    <citation type="submission" date="2016-10" db="EMBL/GenBank/DDBJ databases">
        <authorList>
            <person name="Varghese N."/>
            <person name="Submissions S."/>
        </authorList>
    </citation>
    <scope>NUCLEOTIDE SEQUENCE [LARGE SCALE GENOMIC DNA]</scope>
    <source>
        <strain evidence="3">DSM 40318</strain>
    </source>
</reference>
<evidence type="ECO:0000313" key="3">
    <source>
        <dbReference type="Proteomes" id="UP000198609"/>
    </source>
</evidence>
<dbReference type="RefSeq" id="WP_244321315.1">
    <property type="nucleotide sequence ID" value="NZ_FNST01000002.1"/>
</dbReference>
<dbReference type="Proteomes" id="UP000198609">
    <property type="component" value="Unassembled WGS sequence"/>
</dbReference>
<protein>
    <submittedName>
        <fullName evidence="2">Right handed beta helix region</fullName>
    </submittedName>
</protein>
<feature type="region of interest" description="Disordered" evidence="1">
    <location>
        <begin position="265"/>
        <end position="287"/>
    </location>
</feature>
<evidence type="ECO:0000256" key="1">
    <source>
        <dbReference type="SAM" id="MobiDB-lite"/>
    </source>
</evidence>
<proteinExistence type="predicted"/>
<dbReference type="InterPro" id="IPR011050">
    <property type="entry name" value="Pectin_lyase_fold/virulence"/>
</dbReference>
<dbReference type="SUPFAM" id="SSF51126">
    <property type="entry name" value="Pectin lyase-like"/>
    <property type="match status" value="1"/>
</dbReference>
<feature type="region of interest" description="Disordered" evidence="1">
    <location>
        <begin position="373"/>
        <end position="417"/>
    </location>
</feature>
<evidence type="ECO:0000313" key="2">
    <source>
        <dbReference type="EMBL" id="SED57140.1"/>
    </source>
</evidence>
<gene>
    <name evidence="2" type="ORF">SAMN04490356_9023</name>
</gene>
<name>A0A1H5BSZ2_STRMJ</name>
<dbReference type="EMBL" id="FNST01000002">
    <property type="protein sequence ID" value="SED57140.1"/>
    <property type="molecule type" value="Genomic_DNA"/>
</dbReference>
<sequence>MRITWRLGLGFLAVSVLALLAALTSPSWPRERVADGGSAAGAPTGSPATVPGAVPCTLYAATPREAARRARPGDTVCFDGDLSRQRLVITKGGSRKHPITYAGGGDAVAGITIEADDVIVEGFRSVRPEAPGIELTGHRVTVRNNTVIGPRGGDGDGIRFFGDDLTIAYNTVRDTDNSHGRHADCMQTFASDTPPSHRVRIENNRCEKVDNMCLMAEGPNDGEGDGLGTTADFTIRGNHCETLRASQAVMFEDVQNATITGNVFAAPPTTPSASPTTRPAPGSTATACTPVSVTRWASTIRPGRVTGALSRVVCRRSPWEEGPGGAGARGSPAPPGERDARSCGARRVACRRQIGHQAFLDRDAGVGVLPGQAHRARSADWPSAADQSASPSGPGTNREMSWCQRPPSTLMVMPSTG</sequence>
<feature type="region of interest" description="Disordered" evidence="1">
    <location>
        <begin position="316"/>
        <end position="341"/>
    </location>
</feature>
<accession>A0A1H5BSZ2</accession>
<organism evidence="2 3">
    <name type="scientific">Streptomyces melanosporofaciens</name>
    <dbReference type="NCBI Taxonomy" id="67327"/>
    <lineage>
        <taxon>Bacteria</taxon>
        <taxon>Bacillati</taxon>
        <taxon>Actinomycetota</taxon>
        <taxon>Actinomycetes</taxon>
        <taxon>Kitasatosporales</taxon>
        <taxon>Streptomycetaceae</taxon>
        <taxon>Streptomyces</taxon>
        <taxon>Streptomyces violaceusniger group</taxon>
    </lineage>
</organism>
<keyword evidence="3" id="KW-1185">Reference proteome</keyword>
<dbReference type="AlphaFoldDB" id="A0A1H5BSZ2"/>
<dbReference type="InterPro" id="IPR012334">
    <property type="entry name" value="Pectin_lyas_fold"/>
</dbReference>